<name>A0A919MNW5_9ACTN</name>
<gene>
    <name evidence="1" type="ORF">Ari01nite_19260</name>
</gene>
<dbReference type="Proteomes" id="UP000636960">
    <property type="component" value="Unassembled WGS sequence"/>
</dbReference>
<dbReference type="Gene3D" id="3.40.50.1820">
    <property type="entry name" value="alpha/beta hydrolase"/>
    <property type="match status" value="1"/>
</dbReference>
<keyword evidence="2" id="KW-1185">Reference proteome</keyword>
<dbReference type="AlphaFoldDB" id="A0A919MNW5"/>
<comment type="caution">
    <text evidence="1">The sequence shown here is derived from an EMBL/GenBank/DDBJ whole genome shotgun (WGS) entry which is preliminary data.</text>
</comment>
<dbReference type="SUPFAM" id="SSF53474">
    <property type="entry name" value="alpha/beta-Hydrolases"/>
    <property type="match status" value="1"/>
</dbReference>
<dbReference type="RefSeq" id="WP_203780770.1">
    <property type="nucleotide sequence ID" value="NZ_BOMV01000013.1"/>
</dbReference>
<evidence type="ECO:0000313" key="2">
    <source>
        <dbReference type="Proteomes" id="UP000636960"/>
    </source>
</evidence>
<accession>A0A919MNW5</accession>
<evidence type="ECO:0000313" key="1">
    <source>
        <dbReference type="EMBL" id="GIE94461.1"/>
    </source>
</evidence>
<organism evidence="1 2">
    <name type="scientific">Paractinoplanes rishiriensis</name>
    <dbReference type="NCBI Taxonomy" id="1050105"/>
    <lineage>
        <taxon>Bacteria</taxon>
        <taxon>Bacillati</taxon>
        <taxon>Actinomycetota</taxon>
        <taxon>Actinomycetes</taxon>
        <taxon>Micromonosporales</taxon>
        <taxon>Micromonosporaceae</taxon>
        <taxon>Paractinoplanes</taxon>
    </lineage>
</organism>
<evidence type="ECO:0008006" key="3">
    <source>
        <dbReference type="Google" id="ProtNLM"/>
    </source>
</evidence>
<reference evidence="1" key="1">
    <citation type="submission" date="2021-01" db="EMBL/GenBank/DDBJ databases">
        <title>Whole genome shotgun sequence of Actinoplanes rishiriensis NBRC 108556.</title>
        <authorList>
            <person name="Komaki H."/>
            <person name="Tamura T."/>
        </authorList>
    </citation>
    <scope>NUCLEOTIDE SEQUENCE</scope>
    <source>
        <strain evidence="1">NBRC 108556</strain>
    </source>
</reference>
<protein>
    <recommendedName>
        <fullName evidence="3">Alpha/beta hydrolase</fullName>
    </recommendedName>
</protein>
<dbReference type="InterPro" id="IPR029058">
    <property type="entry name" value="AB_hydrolase_fold"/>
</dbReference>
<proteinExistence type="predicted"/>
<dbReference type="EMBL" id="BOMV01000013">
    <property type="protein sequence ID" value="GIE94461.1"/>
    <property type="molecule type" value="Genomic_DNA"/>
</dbReference>
<sequence length="392" mass="41935">MPIIFVHGVATRRERGGGRPYDRRVAARTALIRRFLAPATGLDPEAVRILNPYWGDQAARFRWDGASLDTVAERFGGTAEAEALLAEDAPEEDPPPAARTLLGAARRSPESAVDLLWSAAASVESAGAADFDRLAVWAERAADWAAGTEPDDLTGLGDDLALFNLLAARAAGEPAGPERFGGGTGLPLLREGLNRVQSAGSRLASRTAAGLVRRRVQEESATFVGDVLTYLRQRERHGADGPIAAAVATDLEAARRACSADDPHVVVVAHSMGGNIVFDLLSNLRTDLSCDLLVTVGSQVGLFAELGLLPAVTEPPPGAVTPAHRSPRPKQVGRWINVFDTCDVLSFATEGIFDGTEDYVYSTGRGLIRSHSAYFLRPSFFRRLAHRLGEPR</sequence>